<name>A0A1R2CBF1_9CILI</name>
<dbReference type="GO" id="GO:0005096">
    <property type="term" value="F:GTPase activator activity"/>
    <property type="evidence" value="ECO:0007669"/>
    <property type="project" value="TreeGrafter"/>
</dbReference>
<dbReference type="Proteomes" id="UP000187209">
    <property type="component" value="Unassembled WGS sequence"/>
</dbReference>
<comment type="caution">
    <text evidence="2">The sequence shown here is derived from an EMBL/GenBank/DDBJ whole genome shotgun (WGS) entry which is preliminary data.</text>
</comment>
<reference evidence="2 3" key="1">
    <citation type="submission" date="2016-11" db="EMBL/GenBank/DDBJ databases">
        <title>The macronuclear genome of Stentor coeruleus: a giant cell with tiny introns.</title>
        <authorList>
            <person name="Slabodnick M."/>
            <person name="Ruby J.G."/>
            <person name="Reiff S.B."/>
            <person name="Swart E.C."/>
            <person name="Gosai S."/>
            <person name="Prabakaran S."/>
            <person name="Witkowska E."/>
            <person name="Larue G.E."/>
            <person name="Fisher S."/>
            <person name="Freeman R.M."/>
            <person name="Gunawardena J."/>
            <person name="Chu W."/>
            <person name="Stover N.A."/>
            <person name="Gregory B.D."/>
            <person name="Nowacki M."/>
            <person name="Derisi J."/>
            <person name="Roy S.W."/>
            <person name="Marshall W.F."/>
            <person name="Sood P."/>
        </authorList>
    </citation>
    <scope>NUCLEOTIDE SEQUENCE [LARGE SCALE GENOMIC DNA]</scope>
    <source>
        <strain evidence="2">WM001</strain>
    </source>
</reference>
<dbReference type="PANTHER" id="PTHR47219:SF9">
    <property type="entry name" value="GTPASE ACTIVATING PROTEIN AND CENTROSOME-ASSOCIATED, ISOFORM B"/>
    <property type="match status" value="1"/>
</dbReference>
<organism evidence="2 3">
    <name type="scientific">Stentor coeruleus</name>
    <dbReference type="NCBI Taxonomy" id="5963"/>
    <lineage>
        <taxon>Eukaryota</taxon>
        <taxon>Sar</taxon>
        <taxon>Alveolata</taxon>
        <taxon>Ciliophora</taxon>
        <taxon>Postciliodesmatophora</taxon>
        <taxon>Heterotrichea</taxon>
        <taxon>Heterotrichida</taxon>
        <taxon>Stentoridae</taxon>
        <taxon>Stentor</taxon>
    </lineage>
</organism>
<dbReference type="PANTHER" id="PTHR47219">
    <property type="entry name" value="RAB GTPASE-ACTIVATING PROTEIN 1-LIKE"/>
    <property type="match status" value="1"/>
</dbReference>
<sequence length="315" mass="36395">MDSKENFPSSNPLSTSTHFPQCGCNKSRSGSKLHPCPETLRESCRKGQKWLKLVRLPQDPKSSYHKLLTLSCNEPTNTQLALDISRTYSQVDYFSNGPGRQSIIRLIRAFCIYNPSLGYVQGMNYIIASLLWHTNEIDAFWLFVILIEDYELRDNFIPTFPGLKKHSHIIDFLINHHIPQLYAHFLNLNISIEIFATDWFLTLFTSTMPIQFSGEIFKYFFTQGWAFFYKLCLEIIIRLSDKLLSANTFAQVLSYIKPHGNSLKHWKSFIGTLEKGRDKGDWKKIIKAASVLDINERFLHCLSHNANNFILASDD</sequence>
<accession>A0A1R2CBF1</accession>
<dbReference type="GO" id="GO:0031267">
    <property type="term" value="F:small GTPase binding"/>
    <property type="evidence" value="ECO:0007669"/>
    <property type="project" value="TreeGrafter"/>
</dbReference>
<dbReference type="Gene3D" id="1.10.8.270">
    <property type="entry name" value="putative rabgap domain of human tbc1 domain family member 14 like domains"/>
    <property type="match status" value="1"/>
</dbReference>
<dbReference type="EMBL" id="MPUH01000208">
    <property type="protein sequence ID" value="OMJ86344.1"/>
    <property type="molecule type" value="Genomic_DNA"/>
</dbReference>
<gene>
    <name evidence="2" type="ORF">SteCoe_12131</name>
</gene>
<feature type="domain" description="Rab-GAP TBC" evidence="1">
    <location>
        <begin position="40"/>
        <end position="224"/>
    </location>
</feature>
<dbReference type="InterPro" id="IPR000195">
    <property type="entry name" value="Rab-GAP-TBC_dom"/>
</dbReference>
<proteinExistence type="predicted"/>
<keyword evidence="3" id="KW-1185">Reference proteome</keyword>
<dbReference type="InterPro" id="IPR035969">
    <property type="entry name" value="Rab-GAP_TBC_sf"/>
</dbReference>
<evidence type="ECO:0000313" key="2">
    <source>
        <dbReference type="EMBL" id="OMJ86344.1"/>
    </source>
</evidence>
<dbReference type="Gene3D" id="1.10.472.80">
    <property type="entry name" value="Ypt/Rab-GAP domain of gyp1p, domain 3"/>
    <property type="match status" value="1"/>
</dbReference>
<protein>
    <recommendedName>
        <fullName evidence="1">Rab-GAP TBC domain-containing protein</fullName>
    </recommendedName>
</protein>
<dbReference type="OrthoDB" id="313278at2759"/>
<evidence type="ECO:0000313" key="3">
    <source>
        <dbReference type="Proteomes" id="UP000187209"/>
    </source>
</evidence>
<dbReference type="SUPFAM" id="SSF47923">
    <property type="entry name" value="Ypt/Rab-GAP domain of gyp1p"/>
    <property type="match status" value="2"/>
</dbReference>
<dbReference type="PROSITE" id="PS50086">
    <property type="entry name" value="TBC_RABGAP"/>
    <property type="match status" value="1"/>
</dbReference>
<dbReference type="Pfam" id="PF00566">
    <property type="entry name" value="RabGAP-TBC"/>
    <property type="match status" value="1"/>
</dbReference>
<dbReference type="InterPro" id="IPR050302">
    <property type="entry name" value="Rab_GAP_TBC_domain"/>
</dbReference>
<dbReference type="SMART" id="SM00164">
    <property type="entry name" value="TBC"/>
    <property type="match status" value="1"/>
</dbReference>
<evidence type="ECO:0000259" key="1">
    <source>
        <dbReference type="PROSITE" id="PS50086"/>
    </source>
</evidence>
<dbReference type="AlphaFoldDB" id="A0A1R2CBF1"/>